<feature type="binding site" evidence="10">
    <location>
        <position position="123"/>
    </location>
    <ligand>
        <name>substrate</name>
    </ligand>
</feature>
<keyword evidence="8 10" id="KW-0411">Iron-sulfur</keyword>
<evidence type="ECO:0000256" key="6">
    <source>
        <dbReference type="ARBA" id="ARBA00022977"/>
    </source>
</evidence>
<keyword evidence="7 10" id="KW-0408">Iron</keyword>
<comment type="caution">
    <text evidence="11">The sequence shown here is derived from an EMBL/GenBank/DDBJ whole genome shotgun (WGS) entry which is preliminary data.</text>
</comment>
<dbReference type="NCBIfam" id="NF009895">
    <property type="entry name" value="PRK13352.1"/>
    <property type="match status" value="1"/>
</dbReference>
<feature type="binding site" evidence="10">
    <location>
        <begin position="221"/>
        <end position="224"/>
    </location>
    <ligand>
        <name>substrate</name>
    </ligand>
</feature>
<keyword evidence="9 10" id="KW-0456">Lyase</keyword>
<dbReference type="AlphaFoldDB" id="A0A9E5DBW9"/>
<dbReference type="InterPro" id="IPR011060">
    <property type="entry name" value="RibuloseP-bd_barrel"/>
</dbReference>
<dbReference type="GO" id="GO:0051539">
    <property type="term" value="F:4 iron, 4 sulfur cluster binding"/>
    <property type="evidence" value="ECO:0007669"/>
    <property type="project" value="UniProtKB-KW"/>
</dbReference>
<comment type="cofactor">
    <cofactor evidence="10">
        <name>[4Fe-4S] cluster</name>
        <dbReference type="ChEBI" id="CHEBI:49883"/>
    </cofactor>
    <text evidence="10">Binds 1 [4Fe-4S] cluster per subunit. The cluster is coordinated with 3 cysteines and an exchangeable S-adenosyl-L-methionine.</text>
</comment>
<dbReference type="RefSeq" id="WP_250868214.1">
    <property type="nucleotide sequence ID" value="NZ_JAGSOI010000026.1"/>
</dbReference>
<proteinExistence type="inferred from homology"/>
<keyword evidence="3 10" id="KW-0949">S-adenosyl-L-methionine</keyword>
<organism evidence="11 12">
    <name type="scientific">Methanococcoides seepicolus</name>
    <dbReference type="NCBI Taxonomy" id="2828780"/>
    <lineage>
        <taxon>Archaea</taxon>
        <taxon>Methanobacteriati</taxon>
        <taxon>Methanobacteriota</taxon>
        <taxon>Stenosarchaea group</taxon>
        <taxon>Methanomicrobia</taxon>
        <taxon>Methanosarcinales</taxon>
        <taxon>Methanosarcinaceae</taxon>
        <taxon>Methanococcoides</taxon>
    </lineage>
</organism>
<dbReference type="HAMAP" id="MF_00089">
    <property type="entry name" value="ThiC"/>
    <property type="match status" value="1"/>
</dbReference>
<keyword evidence="12" id="KW-1185">Reference proteome</keyword>
<reference evidence="11" key="2">
    <citation type="submission" date="2021-04" db="EMBL/GenBank/DDBJ databases">
        <authorList>
            <person name="Dong X."/>
        </authorList>
    </citation>
    <scope>NUCLEOTIDE SEQUENCE</scope>
    <source>
        <strain evidence="11">LLY</strain>
    </source>
</reference>
<dbReference type="InterPro" id="IPR037509">
    <property type="entry name" value="ThiC"/>
</dbReference>
<dbReference type="SFLD" id="SFLDG01114">
    <property type="entry name" value="phosphomethylpyrimidine_syntha"/>
    <property type="match status" value="1"/>
</dbReference>
<accession>A0A9E5DBW9</accession>
<comment type="pathway">
    <text evidence="10">Cofactor biosynthesis; thiamine diphosphate biosynthesis.</text>
</comment>
<feature type="binding site" evidence="10">
    <location>
        <position position="408"/>
    </location>
    <ligand>
        <name>[4Fe-4S] cluster</name>
        <dbReference type="ChEBI" id="CHEBI:49883"/>
        <note>4Fe-4S-S-AdoMet</note>
    </ligand>
</feature>
<dbReference type="NCBIfam" id="TIGR00190">
    <property type="entry name" value="thiC"/>
    <property type="match status" value="1"/>
</dbReference>
<evidence type="ECO:0000313" key="12">
    <source>
        <dbReference type="Proteomes" id="UP001056766"/>
    </source>
</evidence>
<name>A0A9E5DBW9_9EURY</name>
<dbReference type="SUPFAM" id="SSF51366">
    <property type="entry name" value="Ribulose-phoshate binding barrel"/>
    <property type="match status" value="1"/>
</dbReference>
<keyword evidence="6 10" id="KW-0784">Thiamine biosynthesis</keyword>
<feature type="binding site" evidence="10">
    <location>
        <position position="158"/>
    </location>
    <ligand>
        <name>substrate</name>
    </ligand>
</feature>
<dbReference type="PANTHER" id="PTHR30557">
    <property type="entry name" value="THIAMINE BIOSYNTHESIS PROTEIN THIC"/>
    <property type="match status" value="1"/>
</dbReference>
<reference evidence="11" key="1">
    <citation type="journal article" date="2021" name="mSystems">
        <title>Bacteria and Archaea Synergistically Convert Glycine Betaine to Biogenic Methane in the Formosa Cold Seep of the South China Sea.</title>
        <authorList>
            <person name="Li L."/>
            <person name="Zhang W."/>
            <person name="Zhang S."/>
            <person name="Song L."/>
            <person name="Sun Q."/>
            <person name="Zhang H."/>
            <person name="Xiang H."/>
            <person name="Dong X."/>
        </authorList>
    </citation>
    <scope>NUCLEOTIDE SEQUENCE</scope>
    <source>
        <strain evidence="11">LLY</strain>
    </source>
</reference>
<evidence type="ECO:0000256" key="10">
    <source>
        <dbReference type="HAMAP-Rule" id="MF_00089"/>
    </source>
</evidence>
<evidence type="ECO:0000256" key="5">
    <source>
        <dbReference type="ARBA" id="ARBA00022833"/>
    </source>
</evidence>
<feature type="binding site" evidence="10">
    <location>
        <position position="405"/>
    </location>
    <ligand>
        <name>[4Fe-4S] cluster</name>
        <dbReference type="ChEBI" id="CHEBI:49883"/>
        <note>4Fe-4S-S-AdoMet</note>
    </ligand>
</feature>
<dbReference type="EC" id="4.1.99.17" evidence="10"/>
<dbReference type="Gene3D" id="3.20.20.540">
    <property type="entry name" value="Radical SAM ThiC family, central domain"/>
    <property type="match status" value="1"/>
</dbReference>
<comment type="function">
    <text evidence="1 10">Catalyzes the synthesis of the hydroxymethylpyrimidine phosphate (HMP-P) moiety of thiamine from aminoimidazole ribotide (AIR) in a radical S-adenosyl-L-methionine (SAM)-dependent reaction.</text>
</comment>
<dbReference type="GO" id="GO:0070284">
    <property type="term" value="F:phosphomethylpyrimidine synthase activity"/>
    <property type="evidence" value="ECO:0007669"/>
    <property type="project" value="UniProtKB-EC"/>
</dbReference>
<feature type="binding site" evidence="10">
    <location>
        <position position="94"/>
    </location>
    <ligand>
        <name>substrate</name>
    </ligand>
</feature>
<comment type="similarity">
    <text evidence="10">Belongs to the ThiC family.</text>
</comment>
<evidence type="ECO:0000256" key="8">
    <source>
        <dbReference type="ARBA" id="ARBA00023014"/>
    </source>
</evidence>
<dbReference type="InterPro" id="IPR002817">
    <property type="entry name" value="ThiC/BzaA/B"/>
</dbReference>
<dbReference type="Gene3D" id="6.10.250.620">
    <property type="match status" value="1"/>
</dbReference>
<feature type="binding site" evidence="10">
    <location>
        <position position="65"/>
    </location>
    <ligand>
        <name>substrate</name>
    </ligand>
</feature>
<feature type="binding site" evidence="10">
    <location>
        <position position="287"/>
    </location>
    <ligand>
        <name>substrate</name>
    </ligand>
</feature>
<feature type="binding site" evidence="10">
    <location>
        <position position="260"/>
    </location>
    <ligand>
        <name>substrate</name>
    </ligand>
</feature>
<dbReference type="GO" id="GO:0009228">
    <property type="term" value="P:thiamine biosynthetic process"/>
    <property type="evidence" value="ECO:0007669"/>
    <property type="project" value="UniProtKB-UniRule"/>
</dbReference>
<evidence type="ECO:0000256" key="7">
    <source>
        <dbReference type="ARBA" id="ARBA00023004"/>
    </source>
</evidence>
<keyword evidence="2 10" id="KW-0004">4Fe-4S</keyword>
<dbReference type="InterPro" id="IPR038521">
    <property type="entry name" value="ThiC/Bza_core_dom"/>
</dbReference>
<dbReference type="FunFam" id="3.20.20.540:FF:000001">
    <property type="entry name" value="Phosphomethylpyrimidine synthase"/>
    <property type="match status" value="1"/>
</dbReference>
<evidence type="ECO:0000256" key="4">
    <source>
        <dbReference type="ARBA" id="ARBA00022723"/>
    </source>
</evidence>
<feature type="binding site" evidence="10">
    <location>
        <begin position="180"/>
        <end position="182"/>
    </location>
    <ligand>
        <name>substrate</name>
    </ligand>
</feature>
<dbReference type="SFLD" id="SFLDS00113">
    <property type="entry name" value="Radical_SAM_Phosphomethylpyrim"/>
    <property type="match status" value="1"/>
</dbReference>
<evidence type="ECO:0000256" key="2">
    <source>
        <dbReference type="ARBA" id="ARBA00022485"/>
    </source>
</evidence>
<evidence type="ECO:0000313" key="11">
    <source>
        <dbReference type="EMBL" id="MCM1986863.1"/>
    </source>
</evidence>
<evidence type="ECO:0000256" key="3">
    <source>
        <dbReference type="ARBA" id="ARBA00022691"/>
    </source>
</evidence>
<dbReference type="PANTHER" id="PTHR30557:SF1">
    <property type="entry name" value="PHOSPHOMETHYLPYRIMIDINE SYNTHASE, CHLOROPLASTIC"/>
    <property type="match status" value="1"/>
</dbReference>
<feature type="binding site" evidence="10">
    <location>
        <position position="264"/>
    </location>
    <ligand>
        <name>Zn(2+)</name>
        <dbReference type="ChEBI" id="CHEBI:29105"/>
    </ligand>
</feature>
<feature type="binding site" evidence="10">
    <location>
        <position position="328"/>
    </location>
    <ligand>
        <name>Zn(2+)</name>
        <dbReference type="ChEBI" id="CHEBI:29105"/>
    </ligand>
</feature>
<gene>
    <name evidence="10 11" type="primary">thiC</name>
    <name evidence="11" type="ORF">KDK67_07630</name>
</gene>
<evidence type="ECO:0000256" key="1">
    <source>
        <dbReference type="ARBA" id="ARBA00003175"/>
    </source>
</evidence>
<sequence length="429" mass="46794">MTLMEDARKGLITPEIRSVAEVEGIDADLVRSCVAKGLVTIPKNIKGKSRAFGIGKYMSVKVNANIGTSRDFVDIDDEVDKAKAAVEYGADTIMDLSTGGDLDLIRARIMDAVDVPIGTVPIYQAAASHKTVVDMTSDDMFNAVRKHAEDGVDFVTIHSGVNYNALERLKKGDRITNVVSRGGSFTIAWMIHNEQENPFYSEYDYLVEIAKEYDLTISLGDGMRPGCIHDASDAPKFMEFITLGELVSKARESDVQTFVEGPGHVPLNEVELSVKAMKELCHGAPLYLLGPLVTDIAPGYDHITGAIGGTLAGMYGADFLCMTTPAEHLALPTVDDIREGAIVTNIAAHAADLTREGQKEKARELDDRMAHARAELDWETQYEVAIDTEKARNIRESRNTGTDACSMCGELCAMKIVKSALEESRQKEN</sequence>
<protein>
    <recommendedName>
        <fullName evidence="10">Phosphomethylpyrimidine synthase</fullName>
        <ecNumber evidence="10">4.1.99.17</ecNumber>
    </recommendedName>
    <alternativeName>
        <fullName evidence="10">Hydroxymethylpyrimidine phosphate synthase</fullName>
        <shortName evidence="10">HMP-P synthase</shortName>
        <shortName evidence="10">HMP-phosphate synthase</shortName>
        <shortName evidence="10">HMPP synthase</shortName>
    </alternativeName>
    <alternativeName>
        <fullName evidence="10">Thiamine biosynthesis protein ThiC</fullName>
    </alternativeName>
</protein>
<dbReference type="GO" id="GO:0009229">
    <property type="term" value="P:thiamine diphosphate biosynthetic process"/>
    <property type="evidence" value="ECO:0007669"/>
    <property type="project" value="UniProtKB-UniRule"/>
</dbReference>
<keyword evidence="5 10" id="KW-0862">Zinc</keyword>
<dbReference type="Proteomes" id="UP001056766">
    <property type="component" value="Unassembled WGS sequence"/>
</dbReference>
<dbReference type="GO" id="GO:0008270">
    <property type="term" value="F:zinc ion binding"/>
    <property type="evidence" value="ECO:0007669"/>
    <property type="project" value="UniProtKB-UniRule"/>
</dbReference>
<dbReference type="SFLD" id="SFLDF00407">
    <property type="entry name" value="phosphomethylpyrimidine_syntha"/>
    <property type="match status" value="1"/>
</dbReference>
<comment type="catalytic activity">
    <reaction evidence="10">
        <text>5-amino-1-(5-phospho-beta-D-ribosyl)imidazole + S-adenosyl-L-methionine = 4-amino-2-methyl-5-(phosphooxymethyl)pyrimidine + CO + 5'-deoxyadenosine + formate + L-methionine + 3 H(+)</text>
        <dbReference type="Rhea" id="RHEA:24840"/>
        <dbReference type="ChEBI" id="CHEBI:15378"/>
        <dbReference type="ChEBI" id="CHEBI:15740"/>
        <dbReference type="ChEBI" id="CHEBI:17245"/>
        <dbReference type="ChEBI" id="CHEBI:17319"/>
        <dbReference type="ChEBI" id="CHEBI:57844"/>
        <dbReference type="ChEBI" id="CHEBI:58354"/>
        <dbReference type="ChEBI" id="CHEBI:59789"/>
        <dbReference type="ChEBI" id="CHEBI:137981"/>
        <dbReference type="EC" id="4.1.99.17"/>
    </reaction>
</comment>
<dbReference type="Pfam" id="PF01964">
    <property type="entry name" value="ThiC_Rad_SAM"/>
    <property type="match status" value="1"/>
</dbReference>
<dbReference type="EMBL" id="JAGSOI010000026">
    <property type="protein sequence ID" value="MCM1986863.1"/>
    <property type="molecule type" value="Genomic_DNA"/>
</dbReference>
<feature type="binding site" evidence="10">
    <location>
        <position position="412"/>
    </location>
    <ligand>
        <name>[4Fe-4S] cluster</name>
        <dbReference type="ChEBI" id="CHEBI:49883"/>
        <note>4Fe-4S-S-AdoMet</note>
    </ligand>
</feature>
<keyword evidence="4 10" id="KW-0479">Metal-binding</keyword>
<evidence type="ECO:0000256" key="9">
    <source>
        <dbReference type="ARBA" id="ARBA00023239"/>
    </source>
</evidence>